<dbReference type="RefSeq" id="WP_177166780.1">
    <property type="nucleotide sequence ID" value="NZ_FNYH01000002.1"/>
</dbReference>
<dbReference type="Proteomes" id="UP000242999">
    <property type="component" value="Unassembled WGS sequence"/>
</dbReference>
<feature type="domain" description="WYL" evidence="1">
    <location>
        <begin position="161"/>
        <end position="229"/>
    </location>
</feature>
<dbReference type="STRING" id="64971.SAMN05421831_102291"/>
<dbReference type="Pfam" id="PF25583">
    <property type="entry name" value="WCX"/>
    <property type="match status" value="1"/>
</dbReference>
<dbReference type="GO" id="GO:0003677">
    <property type="term" value="F:DNA binding"/>
    <property type="evidence" value="ECO:0007669"/>
    <property type="project" value="UniProtKB-KW"/>
</dbReference>
<reference evidence="4" key="1">
    <citation type="submission" date="2016-10" db="EMBL/GenBank/DDBJ databases">
        <authorList>
            <person name="Varghese N."/>
            <person name="Submissions S."/>
        </authorList>
    </citation>
    <scope>NUCLEOTIDE SEQUENCE [LARGE SCALE GENOMIC DNA]</scope>
    <source>
        <strain evidence="4">DSM 7165</strain>
    </source>
</reference>
<dbReference type="PANTHER" id="PTHR34580">
    <property type="match status" value="1"/>
</dbReference>
<evidence type="ECO:0000313" key="3">
    <source>
        <dbReference type="EMBL" id="SEI48317.1"/>
    </source>
</evidence>
<accession>A0A1H6R712</accession>
<dbReference type="InterPro" id="IPR057727">
    <property type="entry name" value="WCX_dom"/>
</dbReference>
<keyword evidence="4" id="KW-1185">Reference proteome</keyword>
<evidence type="ECO:0000259" key="2">
    <source>
        <dbReference type="Pfam" id="PF25583"/>
    </source>
</evidence>
<dbReference type="PROSITE" id="PS52050">
    <property type="entry name" value="WYL"/>
    <property type="match status" value="1"/>
</dbReference>
<proteinExistence type="predicted"/>
<dbReference type="EMBL" id="FNYH01000002">
    <property type="protein sequence ID" value="SEI48317.1"/>
    <property type="molecule type" value="Genomic_DNA"/>
</dbReference>
<dbReference type="PANTHER" id="PTHR34580:SF1">
    <property type="entry name" value="PROTEIN PAFC"/>
    <property type="match status" value="1"/>
</dbReference>
<dbReference type="InterPro" id="IPR026881">
    <property type="entry name" value="WYL_dom"/>
</dbReference>
<dbReference type="Pfam" id="PF13280">
    <property type="entry name" value="WYL"/>
    <property type="match status" value="1"/>
</dbReference>
<name>A0A1H6R712_9GAMM</name>
<gene>
    <name evidence="3" type="ORF">SAMN05421831_102291</name>
</gene>
<dbReference type="AlphaFoldDB" id="A0A1H6R712"/>
<dbReference type="InterPro" id="IPR051534">
    <property type="entry name" value="CBASS_pafABC_assoc_protein"/>
</dbReference>
<keyword evidence="3" id="KW-0238">DNA-binding</keyword>
<sequence length="351" mass="40102">MDTSLRYIATLKALPRYPLAVTVQELHDLLWEQGFEVELRTIQRDLNKLANLFQIGCDDTCKPYRWYFQAEAPVESLPALDASAALGLLMATQQLEQNAPSSVSKTFTPYVQAAHKVFNPVEPTTPVNVRPTMTPPSHLRHFVRTLPTHFQLQSAFVDVSVWQEIAQALLHRRQCRILYQSRESDTVREYYINPLALVLKGSAFYLLATFKGYEDVRQLALHRCQQVQVLSTRAQVPIDFDLDIFLYSQQLGNKKATSHPSRMRVHLRCLRPKMQHLLETPIAADQMLLLSTKDYFEITASLVDSAEFRAWLLAQGEDVQVLGPSELREQIQARLQAALAQYHNAWDEALA</sequence>
<evidence type="ECO:0000313" key="4">
    <source>
        <dbReference type="Proteomes" id="UP000242999"/>
    </source>
</evidence>
<evidence type="ECO:0000259" key="1">
    <source>
        <dbReference type="Pfam" id="PF13280"/>
    </source>
</evidence>
<organism evidence="3 4">
    <name type="scientific">Allopseudospirillum japonicum</name>
    <dbReference type="NCBI Taxonomy" id="64971"/>
    <lineage>
        <taxon>Bacteria</taxon>
        <taxon>Pseudomonadati</taxon>
        <taxon>Pseudomonadota</taxon>
        <taxon>Gammaproteobacteria</taxon>
        <taxon>Oceanospirillales</taxon>
        <taxon>Oceanospirillaceae</taxon>
        <taxon>Allopseudospirillum</taxon>
    </lineage>
</organism>
<feature type="domain" description="WCX" evidence="2">
    <location>
        <begin position="263"/>
        <end position="339"/>
    </location>
</feature>
<protein>
    <submittedName>
        <fullName evidence="3">Predicted DNA-binding transcriptional regulator YafY, contains an HTH and WYL domains</fullName>
    </submittedName>
</protein>